<evidence type="ECO:0000256" key="2">
    <source>
        <dbReference type="ARBA" id="ARBA00022763"/>
    </source>
</evidence>
<keyword evidence="4" id="KW-0548">Nucleotidyltransferase</keyword>
<dbReference type="PANTHER" id="PTHR34047:SF8">
    <property type="entry name" value="PROTEIN YKFC"/>
    <property type="match status" value="1"/>
</dbReference>
<keyword evidence="4" id="KW-0808">Transferase</keyword>
<dbReference type="PROSITE" id="PS50878">
    <property type="entry name" value="RT_POL"/>
    <property type="match status" value="1"/>
</dbReference>
<dbReference type="InterPro" id="IPR030931">
    <property type="entry name" value="Group_II_RT_mat"/>
</dbReference>
<dbReference type="CDD" id="cd01651">
    <property type="entry name" value="RT_G2_intron"/>
    <property type="match status" value="1"/>
</dbReference>
<evidence type="ECO:0000259" key="3">
    <source>
        <dbReference type="PROSITE" id="PS50878"/>
    </source>
</evidence>
<dbReference type="RefSeq" id="WP_155778526.1">
    <property type="nucleotide sequence ID" value="NZ_CP033165.1"/>
</dbReference>
<dbReference type="InterPro" id="IPR043128">
    <property type="entry name" value="Rev_trsase/Diguanyl_cyclase"/>
</dbReference>
<dbReference type="SUPFAM" id="SSF56672">
    <property type="entry name" value="DNA/RNA polymerases"/>
    <property type="match status" value="1"/>
</dbReference>
<evidence type="ECO:0000313" key="4">
    <source>
        <dbReference type="EMBL" id="QGH02276.1"/>
    </source>
</evidence>
<evidence type="ECO:0000256" key="1">
    <source>
        <dbReference type="ARBA" id="ARBA00022457"/>
    </source>
</evidence>
<dbReference type="InterPro" id="IPR051083">
    <property type="entry name" value="GrpII_Intron_Splice-Mob/Def"/>
</dbReference>
<keyword evidence="1" id="KW-0515">Mutator protein</keyword>
<accession>A0A9X7S2D4</accession>
<dbReference type="Proteomes" id="UP000347383">
    <property type="component" value="Chromosome"/>
</dbReference>
<dbReference type="Gene3D" id="3.30.70.270">
    <property type="match status" value="1"/>
</dbReference>
<reference evidence="4 5" key="1">
    <citation type="submission" date="2018-10" db="EMBL/GenBank/DDBJ databases">
        <title>Comparative Genomics Analysis of the Streptococcus dysgalactiae subspecies dysgalactiae.</title>
        <authorList>
            <person name="Koh T.H."/>
            <person name="Abdul Rahman N."/>
            <person name="Sessions O.M."/>
        </authorList>
    </citation>
    <scope>NUCLEOTIDE SEQUENCE [LARGE SCALE GENOMIC DNA]</scope>
    <source>
        <strain evidence="4 5">DB60705-15</strain>
    </source>
</reference>
<protein>
    <submittedName>
        <fullName evidence="4">Group II intron reverse transcriptase/maturase</fullName>
        <ecNumber evidence="4">2.7.7.49</ecNumber>
    </submittedName>
</protein>
<feature type="domain" description="Reverse transcriptase" evidence="3">
    <location>
        <begin position="49"/>
        <end position="275"/>
    </location>
</feature>
<dbReference type="EC" id="2.7.7.49" evidence="4"/>
<dbReference type="GO" id="GO:0003964">
    <property type="term" value="F:RNA-directed DNA polymerase activity"/>
    <property type="evidence" value="ECO:0007669"/>
    <property type="project" value="UniProtKB-KW"/>
</dbReference>
<dbReference type="EMBL" id="CP033165">
    <property type="protein sequence ID" value="QGH02276.1"/>
    <property type="molecule type" value="Genomic_DNA"/>
</dbReference>
<dbReference type="InterPro" id="IPR043502">
    <property type="entry name" value="DNA/RNA_pol_sf"/>
</dbReference>
<dbReference type="InterPro" id="IPR000477">
    <property type="entry name" value="RT_dom"/>
</dbReference>
<keyword evidence="2" id="KW-0227">DNA damage</keyword>
<dbReference type="GO" id="GO:0006974">
    <property type="term" value="P:DNA damage response"/>
    <property type="evidence" value="ECO:0007669"/>
    <property type="project" value="UniProtKB-KW"/>
</dbReference>
<dbReference type="Pfam" id="PF00078">
    <property type="entry name" value="RVT_1"/>
    <property type="match status" value="1"/>
</dbReference>
<sequence length="425" mass="49367">MSQLLDTILSRSNMLEAYHQVKANKASAGIDGITIDQMDGYLRQHWRPTKELIKQRKYKPQPVLRVEIPKPNGGVRQLGIPTVMDRMIQQAIVQVISPLCEPHFSETSYGFRPKRSCEKAIIKLLEYLNDGYEWIVDIDLEKFFDTVPQDRLMSLAHNIIQDGDTESLIRRYLHSGVVINGQRHKTLVGTPQGGNLSPLLSNITLNELDKELENRGLRFVRYADDCVITVGSEASAKRVMYSVSRFIEKRLGLKVNMTKTKITRPSQLKYLGFGFWKSAEVWKSRPHRDSIQNFKRKLKKLTTRKRSIDLDTRIKKLNWLIRGWVNYFSLTNIRSIMTTIDERLRTRIRVIIWKQWKKKSRRLWGLLKLGVPKWIADKVSGWGDHYQLVAQKSILKRAISKPVLAKRGLVSCLDYYLERHALKVS</sequence>
<keyword evidence="4" id="KW-0695">RNA-directed DNA polymerase</keyword>
<dbReference type="NCBIfam" id="TIGR04416">
    <property type="entry name" value="group_II_RT_mat"/>
    <property type="match status" value="1"/>
</dbReference>
<dbReference type="PANTHER" id="PTHR34047">
    <property type="entry name" value="NUCLEAR INTRON MATURASE 1, MITOCHONDRIAL-RELATED"/>
    <property type="match status" value="1"/>
</dbReference>
<gene>
    <name evidence="4" type="primary">ltrA</name>
    <name evidence="4" type="ORF">EA457_06840</name>
</gene>
<name>A0A9X7S2D4_STRDY</name>
<dbReference type="InterPro" id="IPR013597">
    <property type="entry name" value="Mat_intron_G2"/>
</dbReference>
<proteinExistence type="predicted"/>
<evidence type="ECO:0000313" key="5">
    <source>
        <dbReference type="Proteomes" id="UP000347383"/>
    </source>
</evidence>
<dbReference type="AlphaFoldDB" id="A0A9X7S2D4"/>
<organism evidence="4 5">
    <name type="scientific">Streptococcus dysgalactiae subsp. dysgalactiae</name>
    <dbReference type="NCBI Taxonomy" id="99822"/>
    <lineage>
        <taxon>Bacteria</taxon>
        <taxon>Bacillati</taxon>
        <taxon>Bacillota</taxon>
        <taxon>Bacilli</taxon>
        <taxon>Lactobacillales</taxon>
        <taxon>Streptococcaceae</taxon>
        <taxon>Streptococcus</taxon>
    </lineage>
</organism>
<dbReference type="Pfam" id="PF08388">
    <property type="entry name" value="GIIM"/>
    <property type="match status" value="1"/>
</dbReference>